<feature type="region of interest" description="Disordered" evidence="1">
    <location>
        <begin position="209"/>
        <end position="283"/>
    </location>
</feature>
<feature type="region of interest" description="Disordered" evidence="1">
    <location>
        <begin position="155"/>
        <end position="194"/>
    </location>
</feature>
<feature type="domain" description="HNH nuclease" evidence="2">
    <location>
        <begin position="118"/>
        <end position="178"/>
    </location>
</feature>
<proteinExistence type="predicted"/>
<gene>
    <name evidence="3" type="ORF">STRTUCAR8_08614</name>
</gene>
<evidence type="ECO:0000259" key="2">
    <source>
        <dbReference type="SMART" id="SM00507"/>
    </source>
</evidence>
<dbReference type="Pfam" id="PF01844">
    <property type="entry name" value="HNH"/>
    <property type="match status" value="1"/>
</dbReference>
<keyword evidence="3" id="KW-0540">Nuclease</keyword>
<dbReference type="Gene3D" id="1.10.30.50">
    <property type="match status" value="1"/>
</dbReference>
<sequence length="401" mass="44604">MPRIRTVKPEFWEDEVVGLLPRDARLLFISTFNMADDEGLLRWTPAYIKAQTFMYDDDLNLKDVETLMGMLAEAGLVFPFIGGVARQQMAVVVNFRKHQRINRPQKSKLPPPSLQNYRVREMYARRDGWVCQLCGLDIPRLPVVNDAHNLSIDHITPQAAGGSDHPSNLRATHQACNKSRRDSPDGEEFFPPRSLAGIDESVSDALSRSVNSHQSVMNDSLNDSVKESDAPWISGPSTATDGDIYSLNHSLTEGKGREGKGREEDPPYPPGDRSAEPAVTQTGERHIPDRMTDAFLDRYRTGNAYNRRQVRKVIADTLANGTDSNELWRALERLGSLSKPVSPGTLQFAFSEIRQPVDNVVQMRGSTADQRVAAGLALAAKFREEERRALDAGPNASQEPA</sequence>
<feature type="compositionally biased region" description="Polar residues" evidence="1">
    <location>
        <begin position="209"/>
        <end position="223"/>
    </location>
</feature>
<dbReference type="GO" id="GO:0004519">
    <property type="term" value="F:endonuclease activity"/>
    <property type="evidence" value="ECO:0007669"/>
    <property type="project" value="UniProtKB-KW"/>
</dbReference>
<feature type="compositionally biased region" description="Basic and acidic residues" evidence="1">
    <location>
        <begin position="252"/>
        <end position="265"/>
    </location>
</feature>
<evidence type="ECO:0000313" key="4">
    <source>
        <dbReference type="Proteomes" id="UP000010931"/>
    </source>
</evidence>
<reference evidence="3 4" key="1">
    <citation type="journal article" date="2011" name="Plasmid">
        <title>Streptomyces turgidiscabies Car8 contains a modular pathogenicity island that shares virulence genes with other actinobacterial plant pathogens.</title>
        <authorList>
            <person name="Huguet-Tapia J.C."/>
            <person name="Badger J.H."/>
            <person name="Loria R."/>
            <person name="Pettis G.S."/>
        </authorList>
    </citation>
    <scope>NUCLEOTIDE SEQUENCE [LARGE SCALE GENOMIC DNA]</scope>
    <source>
        <strain evidence="3 4">Car8</strain>
    </source>
</reference>
<dbReference type="SMART" id="SM00507">
    <property type="entry name" value="HNHc"/>
    <property type="match status" value="1"/>
</dbReference>
<organism evidence="3 4">
    <name type="scientific">Streptomyces turgidiscabies (strain Car8)</name>
    <dbReference type="NCBI Taxonomy" id="698760"/>
    <lineage>
        <taxon>Bacteria</taxon>
        <taxon>Bacillati</taxon>
        <taxon>Actinomycetota</taxon>
        <taxon>Actinomycetes</taxon>
        <taxon>Kitasatosporales</taxon>
        <taxon>Streptomycetaceae</taxon>
        <taxon>Streptomyces</taxon>
    </lineage>
</organism>
<keyword evidence="4" id="KW-1185">Reference proteome</keyword>
<dbReference type="PATRIC" id="fig|698760.3.peg.3628"/>
<dbReference type="GO" id="GO:0008270">
    <property type="term" value="F:zinc ion binding"/>
    <property type="evidence" value="ECO:0007669"/>
    <property type="project" value="InterPro"/>
</dbReference>
<name>L7F9C2_STRT8</name>
<dbReference type="GO" id="GO:0003676">
    <property type="term" value="F:nucleic acid binding"/>
    <property type="evidence" value="ECO:0007669"/>
    <property type="project" value="InterPro"/>
</dbReference>
<evidence type="ECO:0000313" key="3">
    <source>
        <dbReference type="EMBL" id="ELP67714.1"/>
    </source>
</evidence>
<keyword evidence="3" id="KW-0378">Hydrolase</keyword>
<protein>
    <submittedName>
        <fullName evidence="3">HNH endonuclease domain protein</fullName>
    </submittedName>
</protein>
<dbReference type="AlphaFoldDB" id="L7F9C2"/>
<evidence type="ECO:0000256" key="1">
    <source>
        <dbReference type="SAM" id="MobiDB-lite"/>
    </source>
</evidence>
<feature type="compositionally biased region" description="Polar residues" evidence="1">
    <location>
        <begin position="165"/>
        <end position="177"/>
    </location>
</feature>
<dbReference type="RefSeq" id="WP_006377244.1">
    <property type="nucleotide sequence ID" value="NZ_AEJB01000272.1"/>
</dbReference>
<dbReference type="EMBL" id="AEJB01000272">
    <property type="protein sequence ID" value="ELP67714.1"/>
    <property type="molecule type" value="Genomic_DNA"/>
</dbReference>
<keyword evidence="3" id="KW-0255">Endonuclease</keyword>
<dbReference type="CDD" id="cd00085">
    <property type="entry name" value="HNHc"/>
    <property type="match status" value="1"/>
</dbReference>
<dbReference type="InterPro" id="IPR003615">
    <property type="entry name" value="HNH_nuc"/>
</dbReference>
<dbReference type="InterPro" id="IPR002711">
    <property type="entry name" value="HNH"/>
</dbReference>
<dbReference type="Proteomes" id="UP000010931">
    <property type="component" value="Unassembled WGS sequence"/>
</dbReference>
<accession>L7F9C2</accession>
<comment type="caution">
    <text evidence="3">The sequence shown here is derived from an EMBL/GenBank/DDBJ whole genome shotgun (WGS) entry which is preliminary data.</text>
</comment>